<proteinExistence type="predicted"/>
<accession>A0ABQ2Z0M5</accession>
<evidence type="ECO:0000256" key="1">
    <source>
        <dbReference type="SAM" id="MobiDB-lite"/>
    </source>
</evidence>
<evidence type="ECO:0000313" key="3">
    <source>
        <dbReference type="Proteomes" id="UP000659223"/>
    </source>
</evidence>
<dbReference type="EMBL" id="BMUT01000013">
    <property type="protein sequence ID" value="GGY01261.1"/>
    <property type="molecule type" value="Genomic_DNA"/>
</dbReference>
<dbReference type="Proteomes" id="UP000659223">
    <property type="component" value="Unassembled WGS sequence"/>
</dbReference>
<evidence type="ECO:0000313" key="2">
    <source>
        <dbReference type="EMBL" id="GGY01261.1"/>
    </source>
</evidence>
<comment type="caution">
    <text evidence="2">The sequence shown here is derived from an EMBL/GenBank/DDBJ whole genome shotgun (WGS) entry which is preliminary data.</text>
</comment>
<gene>
    <name evidence="2" type="ORF">GCM10010324_55110</name>
</gene>
<protein>
    <submittedName>
        <fullName evidence="2">Uncharacterized protein</fullName>
    </submittedName>
</protein>
<feature type="region of interest" description="Disordered" evidence="1">
    <location>
        <begin position="54"/>
        <end position="74"/>
    </location>
</feature>
<name>A0ABQ2Z0M5_9ACTN</name>
<sequence>MVGVQTVGECPDRIEIGQVEVAHFETGARLFGGDIGDRPAALFLVTYRKDHMCTPAGERPGGRQAEAAVGSGDDEHPPRLVRYLIGSPSLLLRHATYIAARVTECQDVTRCHSRHGVTIVR</sequence>
<organism evidence="2 3">
    <name type="scientific">Streptomyces hiroshimensis</name>
    <dbReference type="NCBI Taxonomy" id="66424"/>
    <lineage>
        <taxon>Bacteria</taxon>
        <taxon>Bacillati</taxon>
        <taxon>Actinomycetota</taxon>
        <taxon>Actinomycetes</taxon>
        <taxon>Kitasatosporales</taxon>
        <taxon>Streptomycetaceae</taxon>
        <taxon>Streptomyces</taxon>
    </lineage>
</organism>
<reference evidence="3" key="1">
    <citation type="journal article" date="2019" name="Int. J. Syst. Evol. Microbiol.">
        <title>The Global Catalogue of Microorganisms (GCM) 10K type strain sequencing project: providing services to taxonomists for standard genome sequencing and annotation.</title>
        <authorList>
            <consortium name="The Broad Institute Genomics Platform"/>
            <consortium name="The Broad Institute Genome Sequencing Center for Infectious Disease"/>
            <person name="Wu L."/>
            <person name="Ma J."/>
        </authorList>
    </citation>
    <scope>NUCLEOTIDE SEQUENCE [LARGE SCALE GENOMIC DNA]</scope>
    <source>
        <strain evidence="3">JCM 4586</strain>
    </source>
</reference>
<keyword evidence="3" id="KW-1185">Reference proteome</keyword>